<evidence type="ECO:0008006" key="5">
    <source>
        <dbReference type="Google" id="ProtNLM"/>
    </source>
</evidence>
<accession>A0A4U8UMQ4</accession>
<name>A0A4U8UMQ4_STECR</name>
<reference evidence="3 4" key="2">
    <citation type="journal article" date="2019" name="G3 (Bethesda)">
        <title>Hybrid Assembly of the Genome of the Entomopathogenic Nematode Steinernema carpocapsae Identifies the X-Chromosome.</title>
        <authorList>
            <person name="Serra L."/>
            <person name="Macchietto M."/>
            <person name="Macias-Munoz A."/>
            <person name="McGill C.J."/>
            <person name="Rodriguez I.M."/>
            <person name="Rodriguez B."/>
            <person name="Murad R."/>
            <person name="Mortazavi A."/>
        </authorList>
    </citation>
    <scope>NUCLEOTIDE SEQUENCE [LARGE SCALE GENOMIC DNA]</scope>
    <source>
        <strain evidence="3 4">ALL</strain>
    </source>
</reference>
<feature type="compositionally biased region" description="Low complexity" evidence="1">
    <location>
        <begin position="117"/>
        <end position="147"/>
    </location>
</feature>
<proteinExistence type="predicted"/>
<feature type="signal peptide" evidence="2">
    <location>
        <begin position="1"/>
        <end position="45"/>
    </location>
</feature>
<feature type="region of interest" description="Disordered" evidence="1">
    <location>
        <begin position="115"/>
        <end position="152"/>
    </location>
</feature>
<keyword evidence="4" id="KW-1185">Reference proteome</keyword>
<organism evidence="3 4">
    <name type="scientific">Steinernema carpocapsae</name>
    <name type="common">Entomopathogenic nematode</name>
    <dbReference type="NCBI Taxonomy" id="34508"/>
    <lineage>
        <taxon>Eukaryota</taxon>
        <taxon>Metazoa</taxon>
        <taxon>Ecdysozoa</taxon>
        <taxon>Nematoda</taxon>
        <taxon>Chromadorea</taxon>
        <taxon>Rhabditida</taxon>
        <taxon>Tylenchina</taxon>
        <taxon>Panagrolaimomorpha</taxon>
        <taxon>Strongyloidoidea</taxon>
        <taxon>Steinernematidae</taxon>
        <taxon>Steinernema</taxon>
    </lineage>
</organism>
<sequence>MQRAESGIILLTREEPLPSAIRPVRSRSRLTAMLLLLALLILASAADLAPAAEIHDRCQEKRLKNVKQLTFGQGMNAEGYFSYDDKYITFQATGAKYGTQCDQLDLSKTRRTTATFAESAPSVSAPPRAPTSMETTRTASTPETSTRFPSQAKTPTLQLTTLAHIRSANRSFYRMILLESFAITPTPGTSTTITISSR</sequence>
<dbReference type="Proteomes" id="UP000298663">
    <property type="component" value="Unassembled WGS sequence"/>
</dbReference>
<dbReference type="STRING" id="34508.A0A4U8UMQ4"/>
<evidence type="ECO:0000256" key="2">
    <source>
        <dbReference type="SAM" id="SignalP"/>
    </source>
</evidence>
<feature type="chain" id="PRO_5020530366" description="Reelin domain-containing protein" evidence="2">
    <location>
        <begin position="46"/>
        <end position="198"/>
    </location>
</feature>
<evidence type="ECO:0000256" key="1">
    <source>
        <dbReference type="SAM" id="MobiDB-lite"/>
    </source>
</evidence>
<dbReference type="EMBL" id="AZBU02000001">
    <property type="protein sequence ID" value="TMS34222.1"/>
    <property type="molecule type" value="Genomic_DNA"/>
</dbReference>
<gene>
    <name evidence="3" type="ORF">L596_001856</name>
</gene>
<reference evidence="3 4" key="1">
    <citation type="journal article" date="2015" name="Genome Biol.">
        <title>Comparative genomics of Steinernema reveals deeply conserved gene regulatory networks.</title>
        <authorList>
            <person name="Dillman A.R."/>
            <person name="Macchietto M."/>
            <person name="Porter C.F."/>
            <person name="Rogers A."/>
            <person name="Williams B."/>
            <person name="Antoshechkin I."/>
            <person name="Lee M.M."/>
            <person name="Goodwin Z."/>
            <person name="Lu X."/>
            <person name="Lewis E.E."/>
            <person name="Goodrich-Blair H."/>
            <person name="Stock S.P."/>
            <person name="Adams B.J."/>
            <person name="Sternberg P.W."/>
            <person name="Mortazavi A."/>
        </authorList>
    </citation>
    <scope>NUCLEOTIDE SEQUENCE [LARGE SCALE GENOMIC DNA]</scope>
    <source>
        <strain evidence="3 4">ALL</strain>
    </source>
</reference>
<comment type="caution">
    <text evidence="3">The sequence shown here is derived from an EMBL/GenBank/DDBJ whole genome shotgun (WGS) entry which is preliminary data.</text>
</comment>
<protein>
    <recommendedName>
        <fullName evidence="5">Reelin domain-containing protein</fullName>
    </recommendedName>
</protein>
<dbReference type="AlphaFoldDB" id="A0A4U8UMQ4"/>
<keyword evidence="2" id="KW-0732">Signal</keyword>
<evidence type="ECO:0000313" key="4">
    <source>
        <dbReference type="Proteomes" id="UP000298663"/>
    </source>
</evidence>
<evidence type="ECO:0000313" key="3">
    <source>
        <dbReference type="EMBL" id="TMS34222.1"/>
    </source>
</evidence>